<dbReference type="Pfam" id="PF02518">
    <property type="entry name" value="HATPase_c"/>
    <property type="match status" value="1"/>
</dbReference>
<dbReference type="EMBL" id="DVJN01000219">
    <property type="protein sequence ID" value="HIS93619.1"/>
    <property type="molecule type" value="Genomic_DNA"/>
</dbReference>
<dbReference type="GO" id="GO:0005524">
    <property type="term" value="F:ATP binding"/>
    <property type="evidence" value="ECO:0007669"/>
    <property type="project" value="UniProtKB-KW"/>
</dbReference>
<gene>
    <name evidence="2" type="ORF">IAA84_11450</name>
</gene>
<dbReference type="SUPFAM" id="SSF55874">
    <property type="entry name" value="ATPase domain of HSP90 chaperone/DNA topoisomerase II/histidine kinase"/>
    <property type="match status" value="1"/>
</dbReference>
<protein>
    <submittedName>
        <fullName evidence="2">ATP-binding protein</fullName>
    </submittedName>
</protein>
<sequence>MSEMLHERFEIAQGDFATAGEASGRIKRILKKLGVDSAVVRRVSVASYEVELNLVIHSLGGRMELTVLPEHVKLYVEDDGPGIPDIDKAMQEGFSTASDEVRMMGFGAGMGLPNMKRNADDFDISSVVGVGTKITMTFNT</sequence>
<dbReference type="InterPro" id="IPR003594">
    <property type="entry name" value="HATPase_dom"/>
</dbReference>
<dbReference type="InterPro" id="IPR036890">
    <property type="entry name" value="HATPase_C_sf"/>
</dbReference>
<evidence type="ECO:0000259" key="1">
    <source>
        <dbReference type="Pfam" id="PF02518"/>
    </source>
</evidence>
<dbReference type="AlphaFoldDB" id="A0A9D1G1Y8"/>
<evidence type="ECO:0000313" key="2">
    <source>
        <dbReference type="EMBL" id="HIS93619.1"/>
    </source>
</evidence>
<feature type="domain" description="Histidine kinase/HSP90-like ATPase" evidence="1">
    <location>
        <begin position="52"/>
        <end position="138"/>
    </location>
</feature>
<dbReference type="Proteomes" id="UP000824140">
    <property type="component" value="Unassembled WGS sequence"/>
</dbReference>
<proteinExistence type="predicted"/>
<dbReference type="Gene3D" id="3.30.565.10">
    <property type="entry name" value="Histidine kinase-like ATPase, C-terminal domain"/>
    <property type="match status" value="1"/>
</dbReference>
<name>A0A9D1G1Y8_9FIRM</name>
<organism evidence="2 3">
    <name type="scientific">Candidatus Alectryocaccomicrobium excrementavium</name>
    <dbReference type="NCBI Taxonomy" id="2840668"/>
    <lineage>
        <taxon>Bacteria</taxon>
        <taxon>Bacillati</taxon>
        <taxon>Bacillota</taxon>
        <taxon>Clostridia</taxon>
        <taxon>Candidatus Alectryocaccomicrobium</taxon>
    </lineage>
</organism>
<keyword evidence="2" id="KW-0067">ATP-binding</keyword>
<reference evidence="2" key="1">
    <citation type="submission" date="2020-10" db="EMBL/GenBank/DDBJ databases">
        <authorList>
            <person name="Gilroy R."/>
        </authorList>
    </citation>
    <scope>NUCLEOTIDE SEQUENCE</scope>
    <source>
        <strain evidence="2">13766</strain>
    </source>
</reference>
<accession>A0A9D1G1Y8</accession>
<comment type="caution">
    <text evidence="2">The sequence shown here is derived from an EMBL/GenBank/DDBJ whole genome shotgun (WGS) entry which is preliminary data.</text>
</comment>
<reference evidence="2" key="2">
    <citation type="journal article" date="2021" name="PeerJ">
        <title>Extensive microbial diversity within the chicken gut microbiome revealed by metagenomics and culture.</title>
        <authorList>
            <person name="Gilroy R."/>
            <person name="Ravi A."/>
            <person name="Getino M."/>
            <person name="Pursley I."/>
            <person name="Horton D.L."/>
            <person name="Alikhan N.F."/>
            <person name="Baker D."/>
            <person name="Gharbi K."/>
            <person name="Hall N."/>
            <person name="Watson M."/>
            <person name="Adriaenssens E.M."/>
            <person name="Foster-Nyarko E."/>
            <person name="Jarju S."/>
            <person name="Secka A."/>
            <person name="Antonio M."/>
            <person name="Oren A."/>
            <person name="Chaudhuri R.R."/>
            <person name="La Ragione R."/>
            <person name="Hildebrand F."/>
            <person name="Pallen M.J."/>
        </authorList>
    </citation>
    <scope>NUCLEOTIDE SEQUENCE</scope>
    <source>
        <strain evidence="2">13766</strain>
    </source>
</reference>
<keyword evidence="2" id="KW-0547">Nucleotide-binding</keyword>
<evidence type="ECO:0000313" key="3">
    <source>
        <dbReference type="Proteomes" id="UP000824140"/>
    </source>
</evidence>